<evidence type="ECO:0000313" key="10">
    <source>
        <dbReference type="Proteomes" id="UP000008867"/>
    </source>
</evidence>
<feature type="domain" description="RNase H type-1" evidence="8">
    <location>
        <begin position="15"/>
        <end position="164"/>
    </location>
</feature>
<keyword evidence="5" id="KW-0479">Metal-binding</keyword>
<keyword evidence="10" id="KW-1185">Reference proteome</keyword>
<evidence type="ECO:0000256" key="6">
    <source>
        <dbReference type="ARBA" id="ARBA00022759"/>
    </source>
</evidence>
<comment type="similarity">
    <text evidence="2">Belongs to the RNase H family.</text>
</comment>
<keyword evidence="7" id="KW-0378">Hydrolase</keyword>
<evidence type="ECO:0000256" key="3">
    <source>
        <dbReference type="ARBA" id="ARBA00012180"/>
    </source>
</evidence>
<dbReference type="SUPFAM" id="SSF53098">
    <property type="entry name" value="Ribonuclease H-like"/>
    <property type="match status" value="1"/>
</dbReference>
<dbReference type="GO" id="GO:0046872">
    <property type="term" value="F:metal ion binding"/>
    <property type="evidence" value="ECO:0007669"/>
    <property type="project" value="UniProtKB-KW"/>
</dbReference>
<dbReference type="InterPro" id="IPR050092">
    <property type="entry name" value="RNase_H"/>
</dbReference>
<evidence type="ECO:0000256" key="5">
    <source>
        <dbReference type="ARBA" id="ARBA00022723"/>
    </source>
</evidence>
<gene>
    <name evidence="9" type="ORF">sr13182</name>
</gene>
<evidence type="ECO:0000256" key="1">
    <source>
        <dbReference type="ARBA" id="ARBA00000077"/>
    </source>
</evidence>
<evidence type="ECO:0000256" key="2">
    <source>
        <dbReference type="ARBA" id="ARBA00005300"/>
    </source>
</evidence>
<dbReference type="HOGENOM" id="CLU_030894_4_3_1"/>
<sequence length="170" mass="19491">MYRSFDEYDIRPDTYRKYIFVYCDGSCLGNGKPWARAGYAAYFPDPRLRDRNVAARLQGLQTNNRAELMALIRAVQQASKDGRQVVIFSDSEYAINCVGKWLGKWRSNGWKTAKGKPVANRDLVVRLDRALDDHDIPPILEHVKGHAGHYGNEVADQMAKEACYMYHPFM</sequence>
<dbReference type="PROSITE" id="PS50879">
    <property type="entry name" value="RNASE_H_1"/>
    <property type="match status" value="1"/>
</dbReference>
<name>E6ZZ17_SPORE</name>
<keyword evidence="4" id="KW-0540">Nuclease</keyword>
<dbReference type="EC" id="3.1.26.4" evidence="3"/>
<dbReference type="GO" id="GO:0043137">
    <property type="term" value="P:DNA replication, removal of RNA primer"/>
    <property type="evidence" value="ECO:0007669"/>
    <property type="project" value="TreeGrafter"/>
</dbReference>
<dbReference type="InterPro" id="IPR012337">
    <property type="entry name" value="RNaseH-like_sf"/>
</dbReference>
<evidence type="ECO:0000256" key="4">
    <source>
        <dbReference type="ARBA" id="ARBA00022722"/>
    </source>
</evidence>
<dbReference type="Gene3D" id="3.30.420.10">
    <property type="entry name" value="Ribonuclease H-like superfamily/Ribonuclease H"/>
    <property type="match status" value="1"/>
</dbReference>
<dbReference type="PANTHER" id="PTHR10642">
    <property type="entry name" value="RIBONUCLEASE H1"/>
    <property type="match status" value="1"/>
</dbReference>
<dbReference type="Proteomes" id="UP000008867">
    <property type="component" value="Chromosome 4"/>
</dbReference>
<dbReference type="EMBL" id="FQ311463">
    <property type="protein sequence ID" value="CBQ72474.1"/>
    <property type="molecule type" value="Genomic_DNA"/>
</dbReference>
<organism evidence="9 10">
    <name type="scientific">Sporisorium reilianum (strain SRZ2)</name>
    <name type="common">Maize head smut fungus</name>
    <dbReference type="NCBI Taxonomy" id="999809"/>
    <lineage>
        <taxon>Eukaryota</taxon>
        <taxon>Fungi</taxon>
        <taxon>Dikarya</taxon>
        <taxon>Basidiomycota</taxon>
        <taxon>Ustilaginomycotina</taxon>
        <taxon>Ustilaginomycetes</taxon>
        <taxon>Ustilaginales</taxon>
        <taxon>Ustilaginaceae</taxon>
        <taxon>Sporisorium</taxon>
    </lineage>
</organism>
<proteinExistence type="inferred from homology"/>
<dbReference type="GO" id="GO:0004523">
    <property type="term" value="F:RNA-DNA hybrid ribonuclease activity"/>
    <property type="evidence" value="ECO:0007669"/>
    <property type="project" value="UniProtKB-EC"/>
</dbReference>
<protein>
    <recommendedName>
        <fullName evidence="3">ribonuclease H</fullName>
        <ecNumber evidence="3">3.1.26.4</ecNumber>
    </recommendedName>
</protein>
<dbReference type="OrthoDB" id="245563at2759"/>
<evidence type="ECO:0000313" key="9">
    <source>
        <dbReference type="EMBL" id="CBQ72474.1"/>
    </source>
</evidence>
<comment type="catalytic activity">
    <reaction evidence="1">
        <text>Endonucleolytic cleavage to 5'-phosphomonoester.</text>
        <dbReference type="EC" id="3.1.26.4"/>
    </reaction>
</comment>
<dbReference type="VEuPathDB" id="FungiDB:sr13182"/>
<dbReference type="CDD" id="cd09280">
    <property type="entry name" value="RNase_HI_eukaryote_like"/>
    <property type="match status" value="1"/>
</dbReference>
<reference evidence="9 10" key="1">
    <citation type="journal article" date="2010" name="Science">
        <title>Pathogenicity determinants in smut fungi revealed by genome comparison.</title>
        <authorList>
            <person name="Schirawski J."/>
            <person name="Mannhaupt G."/>
            <person name="Muench K."/>
            <person name="Brefort T."/>
            <person name="Schipper K."/>
            <person name="Doehlemann G."/>
            <person name="Di Stasio M."/>
            <person name="Roessel N."/>
            <person name="Mendoza-Mendoza A."/>
            <person name="Pester D."/>
            <person name="Mueller O."/>
            <person name="Winterberg B."/>
            <person name="Meyer E."/>
            <person name="Ghareeb H."/>
            <person name="Wollenberg T."/>
            <person name="Muensterkoetter M."/>
            <person name="Wong P."/>
            <person name="Walter M."/>
            <person name="Stukenbrock E."/>
            <person name="Gueldener U."/>
            <person name="Kahmann R."/>
        </authorList>
    </citation>
    <scope>NUCLEOTIDE SEQUENCE [LARGE SCALE GENOMIC DNA]</scope>
    <source>
        <strain evidence="10">SRZ2</strain>
    </source>
</reference>
<dbReference type="GO" id="GO:0003676">
    <property type="term" value="F:nucleic acid binding"/>
    <property type="evidence" value="ECO:0007669"/>
    <property type="project" value="InterPro"/>
</dbReference>
<dbReference type="InterPro" id="IPR036397">
    <property type="entry name" value="RNaseH_sf"/>
</dbReference>
<evidence type="ECO:0000256" key="7">
    <source>
        <dbReference type="ARBA" id="ARBA00022801"/>
    </source>
</evidence>
<evidence type="ECO:0000259" key="8">
    <source>
        <dbReference type="PROSITE" id="PS50879"/>
    </source>
</evidence>
<dbReference type="Pfam" id="PF00075">
    <property type="entry name" value="RNase_H"/>
    <property type="match status" value="1"/>
</dbReference>
<keyword evidence="6" id="KW-0255">Endonuclease</keyword>
<dbReference type="PANTHER" id="PTHR10642:SF26">
    <property type="entry name" value="RIBONUCLEASE H1"/>
    <property type="match status" value="1"/>
</dbReference>
<dbReference type="eggNOG" id="KOG3752">
    <property type="taxonomic scope" value="Eukaryota"/>
</dbReference>
<accession>E6ZZ17</accession>
<dbReference type="AlphaFoldDB" id="E6ZZ17"/>
<dbReference type="InterPro" id="IPR002156">
    <property type="entry name" value="RNaseH_domain"/>
</dbReference>